<dbReference type="eggNOG" id="ENOG5032WMT">
    <property type="taxonomic scope" value="Bacteria"/>
</dbReference>
<reference evidence="2 3" key="1">
    <citation type="submission" date="2012-09" db="EMBL/GenBank/DDBJ databases">
        <title>Genome Sequence of alkane-degrading Bacterium Alcanivorax sp. 19-m-6.</title>
        <authorList>
            <person name="Lai Q."/>
            <person name="Shao Z."/>
        </authorList>
    </citation>
    <scope>NUCLEOTIDE SEQUENCE [LARGE SCALE GENOMIC DNA]</scope>
    <source>
        <strain evidence="2 3">19-m-6</strain>
    </source>
</reference>
<dbReference type="EMBL" id="ARXV01000014">
    <property type="protein sequence ID" value="KGD63800.1"/>
    <property type="molecule type" value="Genomic_DNA"/>
</dbReference>
<evidence type="ECO:0000313" key="3">
    <source>
        <dbReference type="Proteomes" id="UP000029444"/>
    </source>
</evidence>
<dbReference type="PATRIC" id="fig|1177154.3.peg.3048"/>
<dbReference type="Proteomes" id="UP000029444">
    <property type="component" value="Unassembled WGS sequence"/>
</dbReference>
<dbReference type="OrthoDB" id="5694518at2"/>
<evidence type="ECO:0000256" key="1">
    <source>
        <dbReference type="SAM" id="MobiDB-lite"/>
    </source>
</evidence>
<keyword evidence="3" id="KW-1185">Reference proteome</keyword>
<gene>
    <name evidence="2" type="ORF">Y5S_03007</name>
</gene>
<name>A0A095UMQ6_9GAMM</name>
<dbReference type="STRING" id="1177154.Y5S_03007"/>
<dbReference type="RefSeq" id="WP_156107801.1">
    <property type="nucleotide sequence ID" value="NZ_ARXV01000014.1"/>
</dbReference>
<comment type="caution">
    <text evidence="2">The sequence shown here is derived from an EMBL/GenBank/DDBJ whole genome shotgun (WGS) entry which is preliminary data.</text>
</comment>
<dbReference type="AlphaFoldDB" id="A0A095UMQ6"/>
<evidence type="ECO:0000313" key="2">
    <source>
        <dbReference type="EMBL" id="KGD63800.1"/>
    </source>
</evidence>
<proteinExistence type="predicted"/>
<accession>A0A095UMQ6</accession>
<feature type="region of interest" description="Disordered" evidence="1">
    <location>
        <begin position="219"/>
        <end position="244"/>
    </location>
</feature>
<organism evidence="2 3">
    <name type="scientific">Alcanivorax nanhaiticus</name>
    <dbReference type="NCBI Taxonomy" id="1177154"/>
    <lineage>
        <taxon>Bacteria</taxon>
        <taxon>Pseudomonadati</taxon>
        <taxon>Pseudomonadota</taxon>
        <taxon>Gammaproteobacteria</taxon>
        <taxon>Oceanospirillales</taxon>
        <taxon>Alcanivoracaceae</taxon>
        <taxon>Alcanivorax</taxon>
    </lineage>
</organism>
<feature type="region of interest" description="Disordered" evidence="1">
    <location>
        <begin position="258"/>
        <end position="280"/>
    </location>
</feature>
<protein>
    <submittedName>
        <fullName evidence="2">Secretion protein HlyD</fullName>
    </submittedName>
</protein>
<sequence length="635" mass="69871">MAQPITPGSEITVSLPESAAADSQWLLELNNTDVSPLLVESEPGKLSLIPPSALPTGDHQLRLVEMTPAGDLHEHGVWTFTVRHSARFREAGLNARLDVTVSERLDEDNLPEPLPDSTVVDGGLRVGATAADGQWRSSAVVEALGTSRDPLEGSGRDGMSLGYVHVQGQHGPWQWTAGDQIPLSSTLLMQPVLRRGLSAGLSTEPVDVILWSLRTPPPGGGSALWTREPERRSDGASLTHRPIADAPESLSVTVSWLQGEGPSGNGEFGSGVLSDPETRSGEASSVALESWLFDERVHWQGEYAWSSQESDADSLSPGPALEEQRDEAWDTRLTWYPLRNWKLMGQPVAMSTGIERREVGTAFYSPTNPQMLADRSVLGGYGSLFWAGLSLQAYLGTQDDNVDDNPLLPVTELEQQSYSLGYAPLLNGNGWLGQPAFNLSWQNTDQDVSRAAALLSEGDLYRNQQMTASLAIQYPRWSWDLAHSRGRDRSEQTFLSDLETELSQLSVRLPMGERLTLEPYGQRAESMNRLLSDDDSTLSQAGMTLGMQWSRRVWSSLTYTWGRLEQDGADSQRLDDVQGSVNWQWRQPRGWVPGVSLNLGGQYYRQPVLDALDRENQWQVFAGVTASWARTGVRP</sequence>